<evidence type="ECO:0000256" key="2">
    <source>
        <dbReference type="ARBA" id="ARBA00022475"/>
    </source>
</evidence>
<evidence type="ECO:0000313" key="8">
    <source>
        <dbReference type="Proteomes" id="UP000198796"/>
    </source>
</evidence>
<dbReference type="InterPro" id="IPR050183">
    <property type="entry name" value="DsbB"/>
</dbReference>
<organism evidence="7 8">
    <name type="scientific">Poseidonocella pacifica</name>
    <dbReference type="NCBI Taxonomy" id="871651"/>
    <lineage>
        <taxon>Bacteria</taxon>
        <taxon>Pseudomonadati</taxon>
        <taxon>Pseudomonadota</taxon>
        <taxon>Alphaproteobacteria</taxon>
        <taxon>Rhodobacterales</taxon>
        <taxon>Roseobacteraceae</taxon>
        <taxon>Poseidonocella</taxon>
    </lineage>
</organism>
<dbReference type="GO" id="GO:0005886">
    <property type="term" value="C:plasma membrane"/>
    <property type="evidence" value="ECO:0007669"/>
    <property type="project" value="UniProtKB-SubCell"/>
</dbReference>
<dbReference type="AlphaFoldDB" id="A0A1I0VBR0"/>
<dbReference type="InterPro" id="IPR024199">
    <property type="entry name" value="Uncharacterised_DsbB"/>
</dbReference>
<dbReference type="Gene3D" id="1.20.1550.10">
    <property type="entry name" value="DsbB-like"/>
    <property type="match status" value="1"/>
</dbReference>
<dbReference type="EMBL" id="FOJU01000001">
    <property type="protein sequence ID" value="SFA73775.1"/>
    <property type="molecule type" value="Genomic_DNA"/>
</dbReference>
<keyword evidence="4 6" id="KW-1133">Transmembrane helix</keyword>
<keyword evidence="5 6" id="KW-0472">Membrane</keyword>
<dbReference type="STRING" id="871651.SAMN05421688_0493"/>
<dbReference type="GO" id="GO:0006457">
    <property type="term" value="P:protein folding"/>
    <property type="evidence" value="ECO:0007669"/>
    <property type="project" value="InterPro"/>
</dbReference>
<dbReference type="RefSeq" id="WP_092060243.1">
    <property type="nucleotide sequence ID" value="NZ_FOJU01000001.1"/>
</dbReference>
<sequence length="153" mass="15747">MNRRLLVILAAGGSAALLLGAFAFQHLGGLAPCKMCLWQRWPHAAAILIGAVAVVVPGAALPLLGALAAAATAAIGIYHAGVEWDFWEGPTSCTATNNIGGLSPTELLAQIQNAPIVRCDDIAWSLAGLSMAGWNAVLSLVLVGIWITAARRA</sequence>
<dbReference type="Pfam" id="PF02600">
    <property type="entry name" value="DsbB"/>
    <property type="match status" value="1"/>
</dbReference>
<name>A0A1I0VBR0_9RHOB</name>
<evidence type="ECO:0000256" key="5">
    <source>
        <dbReference type="ARBA" id="ARBA00023136"/>
    </source>
</evidence>
<dbReference type="PIRSF" id="PIRSF033913">
    <property type="entry name" value="S-S_format_DsbB"/>
    <property type="match status" value="1"/>
</dbReference>
<dbReference type="SUPFAM" id="SSF158442">
    <property type="entry name" value="DsbB-like"/>
    <property type="match status" value="1"/>
</dbReference>
<keyword evidence="2" id="KW-1003">Cell membrane</keyword>
<evidence type="ECO:0000256" key="4">
    <source>
        <dbReference type="ARBA" id="ARBA00022989"/>
    </source>
</evidence>
<comment type="subcellular location">
    <subcellularLocation>
        <location evidence="1">Cell membrane</location>
        <topology evidence="1">Multi-pass membrane protein</topology>
    </subcellularLocation>
</comment>
<protein>
    <submittedName>
        <fullName evidence="7">Disulfide bond formation protein DsbB</fullName>
    </submittedName>
</protein>
<dbReference type="InterPro" id="IPR023380">
    <property type="entry name" value="DsbB-like_sf"/>
</dbReference>
<dbReference type="OrthoDB" id="9808637at2"/>
<feature type="transmembrane region" description="Helical" evidence="6">
    <location>
        <begin position="122"/>
        <end position="147"/>
    </location>
</feature>
<dbReference type="PANTHER" id="PTHR36570">
    <property type="entry name" value="DISULFIDE BOND FORMATION PROTEIN B"/>
    <property type="match status" value="1"/>
</dbReference>
<dbReference type="PANTHER" id="PTHR36570:SF3">
    <property type="entry name" value="DISULFIDE BOND FORMATION PROTEIN B"/>
    <property type="match status" value="1"/>
</dbReference>
<reference evidence="7 8" key="1">
    <citation type="submission" date="2016-10" db="EMBL/GenBank/DDBJ databases">
        <authorList>
            <person name="de Groot N.N."/>
        </authorList>
    </citation>
    <scope>NUCLEOTIDE SEQUENCE [LARGE SCALE GENOMIC DNA]</scope>
    <source>
        <strain evidence="7 8">DSM 29316</strain>
    </source>
</reference>
<evidence type="ECO:0000256" key="1">
    <source>
        <dbReference type="ARBA" id="ARBA00004651"/>
    </source>
</evidence>
<accession>A0A1I0VBR0</accession>
<dbReference type="InterPro" id="IPR003752">
    <property type="entry name" value="DiS_bond_form_DsbB/BdbC"/>
</dbReference>
<evidence type="ECO:0000313" key="7">
    <source>
        <dbReference type="EMBL" id="SFA73775.1"/>
    </source>
</evidence>
<evidence type="ECO:0000256" key="3">
    <source>
        <dbReference type="ARBA" id="ARBA00022692"/>
    </source>
</evidence>
<dbReference type="GO" id="GO:0015035">
    <property type="term" value="F:protein-disulfide reductase activity"/>
    <property type="evidence" value="ECO:0007669"/>
    <property type="project" value="InterPro"/>
</dbReference>
<keyword evidence="3 6" id="KW-0812">Transmembrane</keyword>
<dbReference type="Proteomes" id="UP000198796">
    <property type="component" value="Unassembled WGS sequence"/>
</dbReference>
<proteinExistence type="predicted"/>
<evidence type="ECO:0000256" key="6">
    <source>
        <dbReference type="SAM" id="Phobius"/>
    </source>
</evidence>
<gene>
    <name evidence="7" type="ORF">SAMN05421688_0493</name>
</gene>
<keyword evidence="8" id="KW-1185">Reference proteome</keyword>